<gene>
    <name evidence="1" type="ORF">GOP47_0024230</name>
</gene>
<accession>A0A9D4U604</accession>
<proteinExistence type="predicted"/>
<sequence>MHLDTILSMAADFYAALFIADIITPKILSAREVVWSHAKLRVTADMSLALMAPFSFEDLHDAVCGLHLNTCLNDNGLTSEFFLEHWDVLHVHFESYSNVQKEEMPH</sequence>
<dbReference type="OrthoDB" id="1194564at2759"/>
<comment type="caution">
    <text evidence="1">The sequence shown here is derived from an EMBL/GenBank/DDBJ whole genome shotgun (WGS) entry which is preliminary data.</text>
</comment>
<keyword evidence="2" id="KW-1185">Reference proteome</keyword>
<name>A0A9D4U604_ADICA</name>
<dbReference type="AlphaFoldDB" id="A0A9D4U604"/>
<organism evidence="1 2">
    <name type="scientific">Adiantum capillus-veneris</name>
    <name type="common">Maidenhair fern</name>
    <dbReference type="NCBI Taxonomy" id="13818"/>
    <lineage>
        <taxon>Eukaryota</taxon>
        <taxon>Viridiplantae</taxon>
        <taxon>Streptophyta</taxon>
        <taxon>Embryophyta</taxon>
        <taxon>Tracheophyta</taxon>
        <taxon>Polypodiopsida</taxon>
        <taxon>Polypodiidae</taxon>
        <taxon>Polypodiales</taxon>
        <taxon>Pteridineae</taxon>
        <taxon>Pteridaceae</taxon>
        <taxon>Vittarioideae</taxon>
        <taxon>Adiantum</taxon>
    </lineage>
</organism>
<reference evidence="1" key="1">
    <citation type="submission" date="2021-01" db="EMBL/GenBank/DDBJ databases">
        <title>Adiantum capillus-veneris genome.</title>
        <authorList>
            <person name="Fang Y."/>
            <person name="Liao Q."/>
        </authorList>
    </citation>
    <scope>NUCLEOTIDE SEQUENCE</scope>
    <source>
        <strain evidence="1">H3</strain>
        <tissue evidence="1">Leaf</tissue>
    </source>
</reference>
<evidence type="ECO:0000313" key="1">
    <source>
        <dbReference type="EMBL" id="KAI5061725.1"/>
    </source>
</evidence>
<protein>
    <submittedName>
        <fullName evidence="1">Uncharacterized protein</fullName>
    </submittedName>
</protein>
<evidence type="ECO:0000313" key="2">
    <source>
        <dbReference type="Proteomes" id="UP000886520"/>
    </source>
</evidence>
<dbReference type="Proteomes" id="UP000886520">
    <property type="component" value="Chromosome 23"/>
</dbReference>
<dbReference type="EMBL" id="JABFUD020000023">
    <property type="protein sequence ID" value="KAI5061725.1"/>
    <property type="molecule type" value="Genomic_DNA"/>
</dbReference>